<evidence type="ECO:0000256" key="2">
    <source>
        <dbReference type="ARBA" id="ARBA00022741"/>
    </source>
</evidence>
<dbReference type="GO" id="GO:0016020">
    <property type="term" value="C:membrane"/>
    <property type="evidence" value="ECO:0007669"/>
    <property type="project" value="UniProtKB-SubCell"/>
</dbReference>
<dbReference type="InterPro" id="IPR027417">
    <property type="entry name" value="P-loop_NTPase"/>
</dbReference>
<dbReference type="EMBL" id="FNKD01000002">
    <property type="protein sequence ID" value="SDQ57586.1"/>
    <property type="molecule type" value="Genomic_DNA"/>
</dbReference>
<evidence type="ECO:0000256" key="4">
    <source>
        <dbReference type="ARBA" id="ARBA00023134"/>
    </source>
</evidence>
<keyword evidence="5" id="KW-0472">Membrane</keyword>
<dbReference type="CDD" id="cd09912">
    <property type="entry name" value="DLP_2"/>
    <property type="match status" value="2"/>
</dbReference>
<proteinExistence type="predicted"/>
<dbReference type="AlphaFoldDB" id="A0A1H1C1Q4"/>
<reference evidence="7 8" key="1">
    <citation type="submission" date="2016-10" db="EMBL/GenBank/DDBJ databases">
        <authorList>
            <person name="de Groot N.N."/>
        </authorList>
    </citation>
    <scope>NUCLEOTIDE SEQUENCE [LARGE SCALE GENOMIC DNA]</scope>
    <source>
        <strain evidence="7 8">CGMCC 1.10449</strain>
    </source>
</reference>
<keyword evidence="3" id="KW-0378">Hydrolase</keyword>
<dbReference type="STRING" id="553311.SAMN05216231_2007"/>
<keyword evidence="4" id="KW-0342">GTP-binding</keyword>
<dbReference type="Pfam" id="PF00350">
    <property type="entry name" value="Dynamin_N"/>
    <property type="match status" value="2"/>
</dbReference>
<dbReference type="PANTHER" id="PTHR10465">
    <property type="entry name" value="TRANSMEMBRANE GTPASE FZO1"/>
    <property type="match status" value="1"/>
</dbReference>
<dbReference type="GO" id="GO:0003924">
    <property type="term" value="F:GTPase activity"/>
    <property type="evidence" value="ECO:0007669"/>
    <property type="project" value="InterPro"/>
</dbReference>
<feature type="domain" description="Dynamin N-terminal" evidence="6">
    <location>
        <begin position="626"/>
        <end position="850"/>
    </location>
</feature>
<dbReference type="GO" id="GO:0008053">
    <property type="term" value="P:mitochondrial fusion"/>
    <property type="evidence" value="ECO:0007669"/>
    <property type="project" value="TreeGrafter"/>
</dbReference>
<sequence>MIITEQNQAQTNLQHLAALYQAMVENDDLKHANKILDVYEKLNRQELMISFAGHFSAGKSSMINSLLGKSILPKSPIPTSANVVKIKSGKGIARVYFHDTSPVEYEEPYDIEMIKEYAKDKASIKEIEISTKENILPDECVIIDTPGIDAADDADRIMTESSLHLVDALFYVMDYNHVQSEVNLQFLKKVQDNNIPFYIIINQIDKHDESELTFETFKQKIKQTFDQWNIFPEVTYYTSLIDSNAAYNEFPVIKDKLNTLMTSDKEFTLNTERSVIQVIDEHKRYLDSIYEESLAEVSPSESDKYETLSIQLENINSIVSNLKSKPKEMERDFLANLNATLKNAYLLPSDLRDKAELFLESQIKDFKVGLFASKKKTEEERETRLNKFYDHLLERIDAAIQWKLRDKFLNLLKQYNIHDQNLVQQIQQFSIDYDKEVLLSLQNPGATVNGDYILNYTNDVSADIKKRFKMEALKLWDLIYNSFIDEINAEIVKNENEQEQLYHLYEQQERQEELKTDLREKYQLVDTALDKPNPSDQIWHQINDAIKLRYKAIKQTTEDFNSKAIPQTEVVNETQEQTQNKTVSIDNVLTNIENTIATIDELPGFQSIIDDLTRKQVRLNNRTYTIALFGAFSAGKSSFANALIGENILPVSPNPTTAVINRINPVNKTYSHGTVVVKFKDEQTLVDDIRSLTRHFSPEALNFEELLDWIMKNNIHRSDQLHQTHQTYLNAIINGFSYNKDAIAQEVIIGIGEFSSYVTEETKACYIESIDLYYDCSLTRDGITLVDTPGADSVNARHTNVSFDYIKHADAILYVTYYNHALARADKDFLMQLGRVKDAFQLDKMFFIMNAADLAEDNSELKMVMNYIEEQLTQLGIRFPRLYPISSKQSLREKLNNEVPNHQMRNFEETFNSFIHYELAALTIQSVGRDINRASQSIKNYIDSLQLNAAEKENYREDLYKKQSSLEQLVDQIDNDVYVQKIKQKLDKQLYYVLERESIRFHDMFKETFNPTTITESGRKAQVQLEQSLSNLLDYAGYELMQELRAVSLRVESFITEMKKDIQLDYSTKSNLIDNNFLLPDFDNTELETPAYNQAFTELDVQTFHKELKRFNGTKAFFVKNEKEQMKEDIFNRLSPFAKRYIEESHQKMSDVYTEQWNVILDDMKEEIKRIVRTHIDNYLSMVTDQPVDIDTLQDKNRIVNSIVAVQEKMEA</sequence>
<evidence type="ECO:0000313" key="7">
    <source>
        <dbReference type="EMBL" id="SDQ57586.1"/>
    </source>
</evidence>
<dbReference type="Gene3D" id="3.40.50.300">
    <property type="entry name" value="P-loop containing nucleotide triphosphate hydrolases"/>
    <property type="match status" value="2"/>
</dbReference>
<dbReference type="Proteomes" id="UP000199444">
    <property type="component" value="Unassembled WGS sequence"/>
</dbReference>
<evidence type="ECO:0000256" key="3">
    <source>
        <dbReference type="ARBA" id="ARBA00022801"/>
    </source>
</evidence>
<organism evidence="7 8">
    <name type="scientific">Virgibacillus salinus</name>
    <dbReference type="NCBI Taxonomy" id="553311"/>
    <lineage>
        <taxon>Bacteria</taxon>
        <taxon>Bacillati</taxon>
        <taxon>Bacillota</taxon>
        <taxon>Bacilli</taxon>
        <taxon>Bacillales</taxon>
        <taxon>Bacillaceae</taxon>
        <taxon>Virgibacillus</taxon>
    </lineage>
</organism>
<keyword evidence="8" id="KW-1185">Reference proteome</keyword>
<dbReference type="GO" id="GO:0005525">
    <property type="term" value="F:GTP binding"/>
    <property type="evidence" value="ECO:0007669"/>
    <property type="project" value="UniProtKB-KW"/>
</dbReference>
<keyword evidence="2" id="KW-0547">Nucleotide-binding</keyword>
<feature type="domain" description="Dynamin N-terminal" evidence="6">
    <location>
        <begin position="49"/>
        <end position="204"/>
    </location>
</feature>
<dbReference type="SUPFAM" id="SSF52540">
    <property type="entry name" value="P-loop containing nucleoside triphosphate hydrolases"/>
    <property type="match status" value="2"/>
</dbReference>
<name>A0A1H1C1Q4_9BACI</name>
<dbReference type="RefSeq" id="WP_092492828.1">
    <property type="nucleotide sequence ID" value="NZ_FNKD01000002.1"/>
</dbReference>
<dbReference type="PANTHER" id="PTHR10465:SF0">
    <property type="entry name" value="SARCALUMENIN"/>
    <property type="match status" value="1"/>
</dbReference>
<comment type="subcellular location">
    <subcellularLocation>
        <location evidence="1">Membrane</location>
    </subcellularLocation>
</comment>
<evidence type="ECO:0000256" key="1">
    <source>
        <dbReference type="ARBA" id="ARBA00004370"/>
    </source>
</evidence>
<dbReference type="InterPro" id="IPR027094">
    <property type="entry name" value="Mitofusin_fam"/>
</dbReference>
<accession>A0A1H1C1Q4</accession>
<protein>
    <submittedName>
        <fullName evidence="7">Small GTP-binding protein domain-containing protein</fullName>
    </submittedName>
</protein>
<evidence type="ECO:0000256" key="5">
    <source>
        <dbReference type="ARBA" id="ARBA00023136"/>
    </source>
</evidence>
<gene>
    <name evidence="7" type="ORF">SAMN05216231_2007</name>
</gene>
<evidence type="ECO:0000259" key="6">
    <source>
        <dbReference type="Pfam" id="PF00350"/>
    </source>
</evidence>
<evidence type="ECO:0000313" key="8">
    <source>
        <dbReference type="Proteomes" id="UP000199444"/>
    </source>
</evidence>
<dbReference type="InterPro" id="IPR045063">
    <property type="entry name" value="Dynamin_N"/>
</dbReference>